<dbReference type="InterPro" id="IPR036526">
    <property type="entry name" value="C-N_Hydrolase_sf"/>
</dbReference>
<comment type="catalytic activity">
    <reaction evidence="9">
        <text>N-terminal S-1,2-diacyl-sn-glyceryl-L-cysteinyl-[lipoprotein] + a glycerophospholipid = N-acyl-S-1,2-diacyl-sn-glyceryl-L-cysteinyl-[lipoprotein] + a 2-acyl-sn-glycero-3-phospholipid + H(+)</text>
        <dbReference type="Rhea" id="RHEA:48228"/>
        <dbReference type="Rhea" id="RHEA-COMP:14681"/>
        <dbReference type="Rhea" id="RHEA-COMP:14684"/>
        <dbReference type="ChEBI" id="CHEBI:15378"/>
        <dbReference type="ChEBI" id="CHEBI:136912"/>
        <dbReference type="ChEBI" id="CHEBI:140656"/>
        <dbReference type="ChEBI" id="CHEBI:140657"/>
        <dbReference type="ChEBI" id="CHEBI:140660"/>
        <dbReference type="EC" id="2.3.1.269"/>
    </reaction>
</comment>
<keyword evidence="11" id="KW-0449">Lipoprotein</keyword>
<feature type="transmembrane region" description="Helical" evidence="9">
    <location>
        <begin position="45"/>
        <end position="62"/>
    </location>
</feature>
<proteinExistence type="inferred from homology"/>
<dbReference type="SUPFAM" id="SSF56317">
    <property type="entry name" value="Carbon-nitrogen hydrolase"/>
    <property type="match status" value="1"/>
</dbReference>
<feature type="domain" description="CN hydrolase" evidence="10">
    <location>
        <begin position="254"/>
        <end position="505"/>
    </location>
</feature>
<evidence type="ECO:0000259" key="10">
    <source>
        <dbReference type="PROSITE" id="PS50263"/>
    </source>
</evidence>
<dbReference type="PANTHER" id="PTHR38686:SF1">
    <property type="entry name" value="APOLIPOPROTEIN N-ACYLTRANSFERASE"/>
    <property type="match status" value="1"/>
</dbReference>
<comment type="similarity">
    <text evidence="2 9">Belongs to the CN hydrolase family. Apolipoprotein N-acyltransferase subfamily.</text>
</comment>
<dbReference type="InterPro" id="IPR003010">
    <property type="entry name" value="C-N_Hydrolase"/>
</dbReference>
<evidence type="ECO:0000313" key="12">
    <source>
        <dbReference type="Proteomes" id="UP000009374"/>
    </source>
</evidence>
<dbReference type="EC" id="2.3.1.269" evidence="9"/>
<keyword evidence="8 9" id="KW-0012">Acyltransferase</keyword>
<gene>
    <name evidence="9" type="primary">lnt</name>
    <name evidence="11" type="ORF">UBAL3_94170068</name>
</gene>
<dbReference type="Proteomes" id="UP000009374">
    <property type="component" value="Unassembled WGS sequence"/>
</dbReference>
<keyword evidence="6 9" id="KW-1133">Transmembrane helix</keyword>
<dbReference type="InterPro" id="IPR045378">
    <property type="entry name" value="LNT_N"/>
</dbReference>
<keyword evidence="3 9" id="KW-1003">Cell membrane</keyword>
<evidence type="ECO:0000256" key="9">
    <source>
        <dbReference type="HAMAP-Rule" id="MF_01148"/>
    </source>
</evidence>
<reference evidence="11 12" key="1">
    <citation type="journal article" date="2009" name="Appl. Environ. Microbiol.">
        <title>Community genomic and proteomic analyses of chemoautotrophic iron-oxidizing "Leptospirillum rubarum" (Group II) and "Leptospirillum ferrodiazotrophum" (Group III) bacteria in acid mine drainage biofilms.</title>
        <authorList>
            <person name="Goltsman D.S."/>
            <person name="Denef V.J."/>
            <person name="Singer S.W."/>
            <person name="VerBerkmoes N.C."/>
            <person name="Lefsrud M."/>
            <person name="Mueller R.S."/>
            <person name="Dick G.J."/>
            <person name="Sun C.L."/>
            <person name="Wheeler K.E."/>
            <person name="Zemla A."/>
            <person name="Baker B.J."/>
            <person name="Hauser L."/>
            <person name="Land M."/>
            <person name="Shah M.B."/>
            <person name="Thelen M.P."/>
            <person name="Hettich R.L."/>
            <person name="Banfield J.F."/>
        </authorList>
    </citation>
    <scope>NUCLEOTIDE SEQUENCE [LARGE SCALE GENOMIC DNA]</scope>
</reference>
<dbReference type="GO" id="GO:0042158">
    <property type="term" value="P:lipoprotein biosynthetic process"/>
    <property type="evidence" value="ECO:0007669"/>
    <property type="project" value="UniProtKB-UniRule"/>
</dbReference>
<evidence type="ECO:0000256" key="3">
    <source>
        <dbReference type="ARBA" id="ARBA00022475"/>
    </source>
</evidence>
<comment type="function">
    <text evidence="9">Catalyzes the phospholipid dependent N-acylation of the N-terminal cysteine of apolipoprotein, the last step in lipoprotein maturation.</text>
</comment>
<keyword evidence="4 9" id="KW-0808">Transferase</keyword>
<comment type="pathway">
    <text evidence="9">Protein modification; lipoprotein biosynthesis (N-acyl transfer).</text>
</comment>
<dbReference type="PROSITE" id="PS50263">
    <property type="entry name" value="CN_HYDROLASE"/>
    <property type="match status" value="1"/>
</dbReference>
<dbReference type="UniPathway" id="UPA00666"/>
<evidence type="ECO:0000256" key="6">
    <source>
        <dbReference type="ARBA" id="ARBA00022989"/>
    </source>
</evidence>
<feature type="transmembrane region" description="Helical" evidence="9">
    <location>
        <begin position="21"/>
        <end position="39"/>
    </location>
</feature>
<dbReference type="Pfam" id="PF00795">
    <property type="entry name" value="CN_hydrolase"/>
    <property type="match status" value="1"/>
</dbReference>
<dbReference type="PANTHER" id="PTHR38686">
    <property type="entry name" value="APOLIPOPROTEIN N-ACYLTRANSFERASE"/>
    <property type="match status" value="1"/>
</dbReference>
<dbReference type="InterPro" id="IPR004563">
    <property type="entry name" value="Apolipo_AcylTrfase"/>
</dbReference>
<sequence length="549" mass="58699">MTTLTSPTSTITTGAKGLSRNLRILIFLGAGGGFGALFDAHSLDVPYFPVIALLLLPFFLIVPRTGREGFGEGFLFGLSANLVGVRWVTVSMEEYGHIPPPLALGGLALFSLYLALYPALFRALSYRLGFWEPVSGFLRPRSLWMGPSLWIVCDAGKDEVLTGFPWNPPGSLLFAHPLLALPARIVGTTGLSFLILLETALLAFALSRLPREDGVARKGLWLLLPVGLLSLWLLWGSALERGTDRSPSLPVALIQGNIPPDLKWSRATLRETLSRYLALSRQGTGEGARLLVWPETALPVVYNGPRTRLAPLLAGTLSPPGSTDALLLTGAIGERPDPDSPVGLSFTNSAVLYSPGGQVVAAYNKRHLVPFGEFLPLPALFGWLRPMTGITGDMAAGHRSVLFPLQGSAGGAAPLICYEALYPSLSRTNLGQGTLLAVISDDAWFGNTSAPWQLFRESGMRAAENGVYLVRAANTGLSGIVAPDTTVPAIGPLFRQAVVTGNVRLETGQTFYRRHGEWVLRLSLSSLLFAAAILPLLGKPRPSLTGSPP</sequence>
<evidence type="ECO:0000256" key="5">
    <source>
        <dbReference type="ARBA" id="ARBA00022692"/>
    </source>
</evidence>
<accession>C6HYB2</accession>
<dbReference type="Gene3D" id="3.60.110.10">
    <property type="entry name" value="Carbon-nitrogen hydrolase"/>
    <property type="match status" value="1"/>
</dbReference>
<evidence type="ECO:0000256" key="2">
    <source>
        <dbReference type="ARBA" id="ARBA00010065"/>
    </source>
</evidence>
<evidence type="ECO:0000256" key="1">
    <source>
        <dbReference type="ARBA" id="ARBA00004651"/>
    </source>
</evidence>
<comment type="caution">
    <text evidence="9">Lacks conserved residue(s) required for the propagation of feature annotation.</text>
</comment>
<feature type="transmembrane region" description="Helical" evidence="9">
    <location>
        <begin position="185"/>
        <end position="207"/>
    </location>
</feature>
<evidence type="ECO:0000256" key="4">
    <source>
        <dbReference type="ARBA" id="ARBA00022679"/>
    </source>
</evidence>
<evidence type="ECO:0000256" key="8">
    <source>
        <dbReference type="ARBA" id="ARBA00023315"/>
    </source>
</evidence>
<comment type="subcellular location">
    <subcellularLocation>
        <location evidence="1 9">Cell membrane</location>
        <topology evidence="1 9">Multi-pass membrane protein</topology>
    </subcellularLocation>
</comment>
<dbReference type="HAMAP" id="MF_01148">
    <property type="entry name" value="Lnt"/>
    <property type="match status" value="1"/>
</dbReference>
<dbReference type="GO" id="GO:0005886">
    <property type="term" value="C:plasma membrane"/>
    <property type="evidence" value="ECO:0007669"/>
    <property type="project" value="UniProtKB-SubCell"/>
</dbReference>
<evidence type="ECO:0000256" key="7">
    <source>
        <dbReference type="ARBA" id="ARBA00023136"/>
    </source>
</evidence>
<feature type="transmembrane region" description="Helical" evidence="9">
    <location>
        <begin position="102"/>
        <end position="121"/>
    </location>
</feature>
<keyword evidence="5 9" id="KW-0812">Transmembrane</keyword>
<name>C6HYB2_9BACT</name>
<protein>
    <recommendedName>
        <fullName evidence="9">Apolipoprotein N-acyltransferase</fullName>
        <shortName evidence="9">ALP N-acyltransferase</shortName>
        <ecNumber evidence="9">2.3.1.269</ecNumber>
    </recommendedName>
</protein>
<feature type="transmembrane region" description="Helical" evidence="9">
    <location>
        <begin position="219"/>
        <end position="239"/>
    </location>
</feature>
<dbReference type="Pfam" id="PF20154">
    <property type="entry name" value="LNT_N"/>
    <property type="match status" value="1"/>
</dbReference>
<dbReference type="NCBIfam" id="TIGR00546">
    <property type="entry name" value="lnt"/>
    <property type="match status" value="1"/>
</dbReference>
<keyword evidence="12" id="KW-1185">Reference proteome</keyword>
<keyword evidence="7 9" id="KW-0472">Membrane</keyword>
<evidence type="ECO:0000313" key="11">
    <source>
        <dbReference type="EMBL" id="EES52463.1"/>
    </source>
</evidence>
<dbReference type="EMBL" id="GG693877">
    <property type="protein sequence ID" value="EES52463.1"/>
    <property type="molecule type" value="Genomic_DNA"/>
</dbReference>
<dbReference type="AlphaFoldDB" id="C6HYB2"/>
<organism evidence="11 12">
    <name type="scientific">Leptospirillum ferrodiazotrophum</name>
    <dbReference type="NCBI Taxonomy" id="412449"/>
    <lineage>
        <taxon>Bacteria</taxon>
        <taxon>Pseudomonadati</taxon>
        <taxon>Nitrospirota</taxon>
        <taxon>Nitrospiria</taxon>
        <taxon>Nitrospirales</taxon>
        <taxon>Nitrospiraceae</taxon>
        <taxon>Leptospirillum</taxon>
    </lineage>
</organism>
<dbReference type="CDD" id="cd07571">
    <property type="entry name" value="ALP_N-acyl_transferase"/>
    <property type="match status" value="1"/>
</dbReference>
<dbReference type="GO" id="GO:0016410">
    <property type="term" value="F:N-acyltransferase activity"/>
    <property type="evidence" value="ECO:0007669"/>
    <property type="project" value="UniProtKB-UniRule"/>
</dbReference>